<evidence type="ECO:0000313" key="2">
    <source>
        <dbReference type="Proteomes" id="UP001230207"/>
    </source>
</evidence>
<sequence length="39" mass="4622">MEKTFLHYETIRGDTTTQISGETRYDALKFERRIEIGSK</sequence>
<dbReference type="Proteomes" id="UP001230207">
    <property type="component" value="Unassembled WGS sequence"/>
</dbReference>
<evidence type="ECO:0000313" key="1">
    <source>
        <dbReference type="EMBL" id="MDQ0323886.1"/>
    </source>
</evidence>
<accession>A0ABU0C1U7</accession>
<dbReference type="EMBL" id="JAUSVF010000005">
    <property type="protein sequence ID" value="MDQ0323886.1"/>
    <property type="molecule type" value="Genomic_DNA"/>
</dbReference>
<comment type="caution">
    <text evidence="1">The sequence shown here is derived from an EMBL/GenBank/DDBJ whole genome shotgun (WGS) entry which is preliminary data.</text>
</comment>
<reference evidence="1 2" key="1">
    <citation type="submission" date="2023-07" db="EMBL/GenBank/DDBJ databases">
        <title>Genomic Encyclopedia of Type Strains, Phase IV (KMG-IV): sequencing the most valuable type-strain genomes for metagenomic binning, comparative biology and taxonomic classification.</title>
        <authorList>
            <person name="Goeker M."/>
        </authorList>
    </citation>
    <scope>NUCLEOTIDE SEQUENCE [LARGE SCALE GENOMIC DNA]</scope>
    <source>
        <strain evidence="1 2">DSM 1112</strain>
    </source>
</reference>
<gene>
    <name evidence="1" type="ORF">QO002_006093</name>
</gene>
<keyword evidence="2" id="KW-1185">Reference proteome</keyword>
<protein>
    <submittedName>
        <fullName evidence="1">Uncharacterized protein</fullName>
    </submittedName>
</protein>
<proteinExistence type="predicted"/>
<name>A0ABU0C1U7_9HYPH</name>
<organism evidence="1 2">
    <name type="scientific">Pararhizobium capsulatum DSM 1112</name>
    <dbReference type="NCBI Taxonomy" id="1121113"/>
    <lineage>
        <taxon>Bacteria</taxon>
        <taxon>Pseudomonadati</taxon>
        <taxon>Pseudomonadota</taxon>
        <taxon>Alphaproteobacteria</taxon>
        <taxon>Hyphomicrobiales</taxon>
        <taxon>Rhizobiaceae</taxon>
        <taxon>Rhizobium/Agrobacterium group</taxon>
        <taxon>Pararhizobium</taxon>
    </lineage>
</organism>